<evidence type="ECO:0000313" key="2">
    <source>
        <dbReference type="EMBL" id="DAD19140.1"/>
    </source>
</evidence>
<gene>
    <name evidence="2" type="ORF">HUJ06_020603</name>
</gene>
<name>A0A822XFH8_NELNU</name>
<dbReference type="Proteomes" id="UP000607653">
    <property type="component" value="Unassembled WGS sequence"/>
</dbReference>
<dbReference type="PANTHER" id="PTHR33513:SF45">
    <property type="entry name" value="CYTOPLASMIC TRNA 2-THIOLATION PROTEIN"/>
    <property type="match status" value="1"/>
</dbReference>
<dbReference type="InterPro" id="IPR056139">
    <property type="entry name" value="DUF7722"/>
</dbReference>
<keyword evidence="3" id="KW-1185">Reference proteome</keyword>
<proteinExistence type="predicted"/>
<dbReference type="Pfam" id="PF24847">
    <property type="entry name" value="DUF7722"/>
    <property type="match status" value="1"/>
</dbReference>
<dbReference type="EMBL" id="DUZY01000001">
    <property type="protein sequence ID" value="DAD19140.1"/>
    <property type="molecule type" value="Genomic_DNA"/>
</dbReference>
<accession>A0A822XFH8</accession>
<protein>
    <recommendedName>
        <fullName evidence="1">DUF7722 domain-containing protein</fullName>
    </recommendedName>
</protein>
<dbReference type="PANTHER" id="PTHR33513">
    <property type="entry name" value="OS06G0523300 PROTEIN"/>
    <property type="match status" value="1"/>
</dbReference>
<organism evidence="2 3">
    <name type="scientific">Nelumbo nucifera</name>
    <name type="common">Sacred lotus</name>
    <dbReference type="NCBI Taxonomy" id="4432"/>
    <lineage>
        <taxon>Eukaryota</taxon>
        <taxon>Viridiplantae</taxon>
        <taxon>Streptophyta</taxon>
        <taxon>Embryophyta</taxon>
        <taxon>Tracheophyta</taxon>
        <taxon>Spermatophyta</taxon>
        <taxon>Magnoliopsida</taxon>
        <taxon>Proteales</taxon>
        <taxon>Nelumbonaceae</taxon>
        <taxon>Nelumbo</taxon>
    </lineage>
</organism>
<reference evidence="2 3" key="1">
    <citation type="journal article" date="2020" name="Mol. Biol. Evol.">
        <title>Distinct Expression and Methylation Patterns for Genes with Different Fates following a Single Whole-Genome Duplication in Flowering Plants.</title>
        <authorList>
            <person name="Shi T."/>
            <person name="Rahmani R.S."/>
            <person name="Gugger P.F."/>
            <person name="Wang M."/>
            <person name="Li H."/>
            <person name="Zhang Y."/>
            <person name="Li Z."/>
            <person name="Wang Q."/>
            <person name="Van de Peer Y."/>
            <person name="Marchal K."/>
            <person name="Chen J."/>
        </authorList>
    </citation>
    <scope>NUCLEOTIDE SEQUENCE [LARGE SCALE GENOMIC DNA]</scope>
    <source>
        <tissue evidence="2">Leaf</tissue>
    </source>
</reference>
<comment type="caution">
    <text evidence="2">The sequence shown here is derived from an EMBL/GenBank/DDBJ whole genome shotgun (WGS) entry which is preliminary data.</text>
</comment>
<evidence type="ECO:0000313" key="3">
    <source>
        <dbReference type="Proteomes" id="UP000607653"/>
    </source>
</evidence>
<feature type="domain" description="DUF7722" evidence="1">
    <location>
        <begin position="74"/>
        <end position="119"/>
    </location>
</feature>
<sequence>MNKADCPNASFTLLPGLRANGHPSSPYCRQRVLKVNGQGQQSNLTSDCRPLPAGEQLQGSEKKCGHYFKMPLHYPRYKKADYETMPEWQLDCLLTQYGLPLTGDVNYRRKFAMGAFLWPSQRDDP</sequence>
<evidence type="ECO:0000259" key="1">
    <source>
        <dbReference type="Pfam" id="PF24847"/>
    </source>
</evidence>
<dbReference type="AlphaFoldDB" id="A0A822XFH8"/>